<keyword evidence="5 9" id="KW-1133">Transmembrane helix</keyword>
<keyword evidence="11" id="KW-0762">Sugar transport</keyword>
<feature type="transmembrane region" description="Helical" evidence="9">
    <location>
        <begin position="320"/>
        <end position="336"/>
    </location>
</feature>
<dbReference type="PANTHER" id="PTHR48022">
    <property type="entry name" value="PLASTIDIC GLUCOSE TRANSPORTER 4"/>
    <property type="match status" value="1"/>
</dbReference>
<feature type="transmembrane region" description="Helical" evidence="9">
    <location>
        <begin position="157"/>
        <end position="177"/>
    </location>
</feature>
<evidence type="ECO:0000256" key="6">
    <source>
        <dbReference type="ARBA" id="ARBA00023136"/>
    </source>
</evidence>
<dbReference type="PROSITE" id="PS00216">
    <property type="entry name" value="SUGAR_TRANSPORT_1"/>
    <property type="match status" value="2"/>
</dbReference>
<organism evidence="11 12">
    <name type="scientific">Aspergillus bombycis</name>
    <dbReference type="NCBI Taxonomy" id="109264"/>
    <lineage>
        <taxon>Eukaryota</taxon>
        <taxon>Fungi</taxon>
        <taxon>Dikarya</taxon>
        <taxon>Ascomycota</taxon>
        <taxon>Pezizomycotina</taxon>
        <taxon>Eurotiomycetes</taxon>
        <taxon>Eurotiomycetidae</taxon>
        <taxon>Eurotiales</taxon>
        <taxon>Aspergillaceae</taxon>
        <taxon>Aspergillus</taxon>
    </lineage>
</organism>
<dbReference type="InterPro" id="IPR020846">
    <property type="entry name" value="MFS_dom"/>
</dbReference>
<evidence type="ECO:0000313" key="12">
    <source>
        <dbReference type="Proteomes" id="UP000179179"/>
    </source>
</evidence>
<evidence type="ECO:0000256" key="5">
    <source>
        <dbReference type="ARBA" id="ARBA00022989"/>
    </source>
</evidence>
<gene>
    <name evidence="11" type="ORF">ABOM_000093</name>
</gene>
<dbReference type="OrthoDB" id="4142200at2759"/>
<dbReference type="Proteomes" id="UP000179179">
    <property type="component" value="Unassembled WGS sequence"/>
</dbReference>
<dbReference type="PRINTS" id="PR00171">
    <property type="entry name" value="SUGRTRNSPORT"/>
</dbReference>
<evidence type="ECO:0000256" key="9">
    <source>
        <dbReference type="SAM" id="Phobius"/>
    </source>
</evidence>
<dbReference type="Gene3D" id="1.20.1250.20">
    <property type="entry name" value="MFS general substrate transporter like domains"/>
    <property type="match status" value="1"/>
</dbReference>
<protein>
    <submittedName>
        <fullName evidence="11">Sugar transporter</fullName>
    </submittedName>
</protein>
<evidence type="ECO:0000256" key="1">
    <source>
        <dbReference type="ARBA" id="ARBA00004141"/>
    </source>
</evidence>
<feature type="region of interest" description="Disordered" evidence="8">
    <location>
        <begin position="524"/>
        <end position="549"/>
    </location>
</feature>
<dbReference type="SUPFAM" id="SSF103473">
    <property type="entry name" value="MFS general substrate transporter"/>
    <property type="match status" value="1"/>
</dbReference>
<dbReference type="InterPro" id="IPR050360">
    <property type="entry name" value="MFS_Sugar_Transporters"/>
</dbReference>
<sequence length="549" mass="60652">MLVGNIYVIAGIAVVGGALFGFDISSMSAQLNENSYKCYFNQGPQGPPFTDDPNCSGPESLVQGGITASMSAGSWLGALISGPLSDRIGRKTSIMAGCSLWIIGSTIMCASQNIGMLIVGRVFNGLCVGIESAQVPVYISEISPPSKRGRFVGVQQWAITWGILIMFYISYGCSYIGERNAFGYSTAAWRVPWGLQMIPGIFLCLGMTILPESPRWLARKDRWEECQTILAKVHCKGDMNHPFVALEMQDIREMCDFERQFKNVTYFDLFKPRMLNRTIIGLFMQIWSQLTGMNVMMYYITYVFSMAGYSGDSNLLASSIQYIINVLMTLPALIWLDRWGRRPTLLIGAVLMATFMYANGAIMAVHGEVVPGGIDGVAQQSMRLHGSAAKGLIACTYLFVASYAPTWGPVSWTYPPELYPMRLRGKGVALSTSGNWAFNTALGLFTPPAFANIRWQTYIIFGVFNTAMLIHVYFFFPETAGKTLEETEAMFEDPNGIKYIGTPAWKTRVTTGRIQQLERGNVEGLESKVQQEPAAREVEVAQAEQQTAS</sequence>
<dbReference type="AlphaFoldDB" id="A0A1F8AHQ7"/>
<dbReference type="EMBL" id="LYCR01000001">
    <property type="protein sequence ID" value="OGM50969.1"/>
    <property type="molecule type" value="Genomic_DNA"/>
</dbReference>
<comment type="subcellular location">
    <subcellularLocation>
        <location evidence="1">Membrane</location>
        <topology evidence="1">Multi-pass membrane protein</topology>
    </subcellularLocation>
</comment>
<accession>A0A1F8AHQ7</accession>
<evidence type="ECO:0000256" key="7">
    <source>
        <dbReference type="RuleBase" id="RU003346"/>
    </source>
</evidence>
<dbReference type="InterPro" id="IPR005829">
    <property type="entry name" value="Sugar_transporter_CS"/>
</dbReference>
<dbReference type="PROSITE" id="PS50850">
    <property type="entry name" value="MFS"/>
    <property type="match status" value="1"/>
</dbReference>
<evidence type="ECO:0000256" key="2">
    <source>
        <dbReference type="ARBA" id="ARBA00010992"/>
    </source>
</evidence>
<dbReference type="InterPro" id="IPR036259">
    <property type="entry name" value="MFS_trans_sf"/>
</dbReference>
<dbReference type="InterPro" id="IPR005828">
    <property type="entry name" value="MFS_sugar_transport-like"/>
</dbReference>
<keyword evidence="3 7" id="KW-0813">Transport</keyword>
<evidence type="ECO:0000259" key="10">
    <source>
        <dbReference type="PROSITE" id="PS50850"/>
    </source>
</evidence>
<dbReference type="NCBIfam" id="TIGR00879">
    <property type="entry name" value="SP"/>
    <property type="match status" value="1"/>
</dbReference>
<feature type="transmembrane region" description="Helical" evidence="9">
    <location>
        <begin position="6"/>
        <end position="24"/>
    </location>
</feature>
<dbReference type="PROSITE" id="PS00217">
    <property type="entry name" value="SUGAR_TRANSPORT_2"/>
    <property type="match status" value="1"/>
</dbReference>
<keyword evidence="12" id="KW-1185">Reference proteome</keyword>
<dbReference type="GO" id="GO:0005351">
    <property type="term" value="F:carbohydrate:proton symporter activity"/>
    <property type="evidence" value="ECO:0007669"/>
    <property type="project" value="TreeGrafter"/>
</dbReference>
<dbReference type="PANTHER" id="PTHR48022:SF7">
    <property type="entry name" value="MAJOR FACILITATOR SUPERFAMILY (MFS) PROFILE DOMAIN-CONTAINING PROTEIN-RELATED"/>
    <property type="match status" value="1"/>
</dbReference>
<evidence type="ECO:0000256" key="4">
    <source>
        <dbReference type="ARBA" id="ARBA00022692"/>
    </source>
</evidence>
<keyword evidence="4 9" id="KW-0812">Transmembrane</keyword>
<evidence type="ECO:0000313" key="11">
    <source>
        <dbReference type="EMBL" id="OGM50969.1"/>
    </source>
</evidence>
<feature type="transmembrane region" description="Helical" evidence="9">
    <location>
        <begin position="387"/>
        <end position="406"/>
    </location>
</feature>
<feature type="compositionally biased region" description="Low complexity" evidence="8">
    <location>
        <begin position="540"/>
        <end position="549"/>
    </location>
</feature>
<comment type="caution">
    <text evidence="11">The sequence shown here is derived from an EMBL/GenBank/DDBJ whole genome shotgun (WGS) entry which is preliminary data.</text>
</comment>
<feature type="transmembrane region" description="Helical" evidence="9">
    <location>
        <begin position="345"/>
        <end position="367"/>
    </location>
</feature>
<proteinExistence type="inferred from homology"/>
<dbReference type="FunFam" id="1.20.1250.20:FF:000026">
    <property type="entry name" value="MFS quinate transporter QutD"/>
    <property type="match status" value="1"/>
</dbReference>
<evidence type="ECO:0000256" key="8">
    <source>
        <dbReference type="SAM" id="MobiDB-lite"/>
    </source>
</evidence>
<feature type="transmembrane region" description="Helical" evidence="9">
    <location>
        <begin position="279"/>
        <end position="300"/>
    </location>
</feature>
<dbReference type="GeneID" id="34443483"/>
<dbReference type="GO" id="GO:0016020">
    <property type="term" value="C:membrane"/>
    <property type="evidence" value="ECO:0007669"/>
    <property type="project" value="UniProtKB-SubCell"/>
</dbReference>
<feature type="transmembrane region" description="Helical" evidence="9">
    <location>
        <begin position="458"/>
        <end position="476"/>
    </location>
</feature>
<feature type="domain" description="Major facilitator superfamily (MFS) profile" evidence="10">
    <location>
        <begin position="9"/>
        <end position="480"/>
    </location>
</feature>
<dbReference type="Pfam" id="PF00083">
    <property type="entry name" value="Sugar_tr"/>
    <property type="match status" value="1"/>
</dbReference>
<feature type="transmembrane region" description="Helical" evidence="9">
    <location>
        <begin position="427"/>
        <end position="446"/>
    </location>
</feature>
<keyword evidence="6 9" id="KW-0472">Membrane</keyword>
<name>A0A1F8AHQ7_9EURO</name>
<comment type="similarity">
    <text evidence="2 7">Belongs to the major facilitator superfamily. Sugar transporter (TC 2.A.1.1) family.</text>
</comment>
<dbReference type="RefSeq" id="XP_022394686.1">
    <property type="nucleotide sequence ID" value="XM_022527223.1"/>
</dbReference>
<evidence type="ECO:0000256" key="3">
    <source>
        <dbReference type="ARBA" id="ARBA00022448"/>
    </source>
</evidence>
<dbReference type="CDD" id="cd17356">
    <property type="entry name" value="MFS_HXT"/>
    <property type="match status" value="1"/>
</dbReference>
<dbReference type="InterPro" id="IPR003663">
    <property type="entry name" value="Sugar/inositol_transpt"/>
</dbReference>
<reference evidence="11 12" key="1">
    <citation type="journal article" date="2016" name="Genome Biol. Evol.">
        <title>Draft genome sequence of an aflatoxigenic Aspergillus species, A. bombycis.</title>
        <authorList>
            <person name="Moore G.G."/>
            <person name="Mack B.M."/>
            <person name="Beltz S.B."/>
            <person name="Gilbert M.K."/>
        </authorList>
    </citation>
    <scope>NUCLEOTIDE SEQUENCE [LARGE SCALE GENOMIC DNA]</scope>
    <source>
        <strain evidence="12">NRRL 26010</strain>
    </source>
</reference>